<name>A0ABQ6VR82_9PROT</name>
<gene>
    <name evidence="1" type="ORF">D3W54_14170</name>
</gene>
<evidence type="ECO:0000313" key="1">
    <source>
        <dbReference type="EMBL" id="KAB8122352.1"/>
    </source>
</evidence>
<comment type="caution">
    <text evidence="1">The sequence shown here is derived from an EMBL/GenBank/DDBJ whole genome shotgun (WGS) entry which is preliminary data.</text>
</comment>
<protein>
    <submittedName>
        <fullName evidence="1">Transposase</fullName>
    </submittedName>
</protein>
<accession>A0ABQ6VR82</accession>
<proteinExistence type="predicted"/>
<evidence type="ECO:0000313" key="2">
    <source>
        <dbReference type="Proteomes" id="UP000427842"/>
    </source>
</evidence>
<dbReference type="EMBL" id="QYAZ01000002">
    <property type="protein sequence ID" value="KAB8122352.1"/>
    <property type="molecule type" value="Genomic_DNA"/>
</dbReference>
<reference evidence="1 2" key="1">
    <citation type="submission" date="2018-09" db="EMBL/GenBank/DDBJ databases">
        <title>Genome sequence and characterization of the bcs clusters for the production of nanocellulose from the low pH resistant strain Komagataeibacter medellinensis ID13488.</title>
        <authorList>
            <person name="Hernandez-Arriaga A.M."/>
            <person name="Del Cerro C."/>
            <person name="Urbina L."/>
            <person name="Eceiza A."/>
            <person name="Retegi A."/>
            <person name="Prieto M.A."/>
        </authorList>
    </citation>
    <scope>NUCLEOTIDE SEQUENCE [LARGE SCALE GENOMIC DNA]</scope>
    <source>
        <strain evidence="1 2">ID13488</strain>
    </source>
</reference>
<sequence>MVSARKLYSPDISYKTWPAIVPHLVLIRDDVEQRHAVSALRALLNGLCDVIHYGIAWRIVPDDLLPWSAVHQHLVAGTQACNLPALLHMVAAACRKPQQL</sequence>
<dbReference type="Proteomes" id="UP000427842">
    <property type="component" value="Unassembled WGS sequence"/>
</dbReference>
<keyword evidence="2" id="KW-1185">Reference proteome</keyword>
<organism evidence="1 2">
    <name type="scientific">Komagataeibacter medellinensis</name>
    <dbReference type="NCBI Taxonomy" id="1177712"/>
    <lineage>
        <taxon>Bacteria</taxon>
        <taxon>Pseudomonadati</taxon>
        <taxon>Pseudomonadota</taxon>
        <taxon>Alphaproteobacteria</taxon>
        <taxon>Acetobacterales</taxon>
        <taxon>Acetobacteraceae</taxon>
        <taxon>Komagataeibacter</taxon>
    </lineage>
</organism>